<dbReference type="SUPFAM" id="SSF48425">
    <property type="entry name" value="Sec7 domain"/>
    <property type="match status" value="1"/>
</dbReference>
<dbReference type="Pfam" id="PF01369">
    <property type="entry name" value="Sec7"/>
    <property type="match status" value="1"/>
</dbReference>
<reference evidence="13" key="4">
    <citation type="submission" date="2025-08" db="UniProtKB">
        <authorList>
            <consortium name="Ensembl"/>
        </authorList>
    </citation>
    <scope>IDENTIFICATION</scope>
</reference>
<sequence length="773" mass="85754">MLEHKYGGHLISRRAACKIQTAFRQYQLSKNFEKIRNSLLESRLPRRISLRRVRVQNTEGFSAERALAEGCPPTGIPLVRSPSLPARVGTTLTDLEDSFSEQVQSLAKSIDDALSNWSLKTMCSLQEGGTYQFSSEAFSTSGGKSNMAAAGREGSTMDPATLPSGAGLGDSPESISRGASKLMMAFRDVTVQIDSQNFRMSSSVMESSASVSLENCVQQGAAVTEGPKEPLAEDARLQEQPPPPQEPIPPPPELDPGEVPDYDFPAPPPSEEELTEDLPPLALEKTDASGLEPAPPAEALPAEEEMALPPLEEAGTMPIPAVEVLEAKRSESEPADNSSEQMSSSSTSTSARSASEASSKEALQTMTLSLPRYHCENPASCKSPTLSTDVMRKRLYRIGLNLFNVNPDKGLQFLISRGFIPDTPIGVAHFLLQRKGLSRQMIGEFLGNSKKPFNRDVLDCVVDEMDFSGMELDEALRKFQAHIRVQGEAQKVERLIEAFSQRYCMCNPDVVQQFHNPDTIFILAFAIILLNTDMYSPNIKPDRKMMLEDFIRNLRGVDDGADIPRDMVVGIYERIQQRELRSNEDHVTYVTKVEQSIVGMKTTAFRDSSLHPQVLSVPHRRLVCCSRLFEVTDINKAQKQAAHQREVFLFNDLIVILKLCPKKKSSAAYTFCKAMGLLGMQFHLFENEYYPHAISIVSPVSGSDKKQVLNFCAQSSEELLKFVEDLKESIAEVTEMEQIRIECEYVRSSFCCVVCMKSSNFCFCMIQHPQALA</sequence>
<evidence type="ECO:0000313" key="14">
    <source>
        <dbReference type="Proteomes" id="UP000314983"/>
    </source>
</evidence>
<feature type="domain" description="SEC7" evidence="12">
    <location>
        <begin position="385"/>
        <end position="578"/>
    </location>
</feature>
<dbReference type="Gene3D" id="1.10.220.20">
    <property type="match status" value="1"/>
</dbReference>
<dbReference type="OMA" id="VNICILA"/>
<comment type="subunit">
    <text evidence="9">Interacts with DLG1 and DLG4. Interacts with GPHN.</text>
</comment>
<evidence type="ECO:0000256" key="4">
    <source>
        <dbReference type="ARBA" id="ARBA00022553"/>
    </source>
</evidence>
<feature type="region of interest" description="Disordered" evidence="11">
    <location>
        <begin position="138"/>
        <end position="175"/>
    </location>
</feature>
<feature type="compositionally biased region" description="Low complexity" evidence="11">
    <location>
        <begin position="338"/>
        <end position="362"/>
    </location>
</feature>
<keyword evidence="5" id="KW-0770">Synapse</keyword>
<comment type="function">
    <text evidence="8">Acts as a guanine nucleotide exchange factor (GEF) for ARF1.</text>
</comment>
<dbReference type="GO" id="GO:0030036">
    <property type="term" value="P:actin cytoskeleton organization"/>
    <property type="evidence" value="ECO:0007669"/>
    <property type="project" value="TreeGrafter"/>
</dbReference>
<dbReference type="Ensembl" id="ENSEEET00000014692.2">
    <property type="protein sequence ID" value="ENSEEEP00000014517.2"/>
    <property type="gene ID" value="ENSEEEG00000007226.2"/>
</dbReference>
<reference evidence="13" key="5">
    <citation type="submission" date="2025-09" db="UniProtKB">
        <authorList>
            <consortium name="Ensembl"/>
        </authorList>
    </citation>
    <scope>IDENTIFICATION</scope>
</reference>
<dbReference type="GO" id="GO:0032012">
    <property type="term" value="P:regulation of ARF protein signal transduction"/>
    <property type="evidence" value="ECO:0007669"/>
    <property type="project" value="InterPro"/>
</dbReference>
<comment type="similarity">
    <text evidence="2">Belongs to the BRAG family.</text>
</comment>
<keyword evidence="4" id="KW-0597">Phosphoprotein</keyword>
<dbReference type="InterPro" id="IPR035999">
    <property type="entry name" value="Sec7_dom_sf"/>
</dbReference>
<dbReference type="FunFam" id="1.10.1000.11:FF:000001">
    <property type="entry name" value="IQ motif and SEC7 domain-containing protein 1"/>
    <property type="match status" value="1"/>
</dbReference>
<dbReference type="GO" id="GO:0014069">
    <property type="term" value="C:postsynaptic density"/>
    <property type="evidence" value="ECO:0007669"/>
    <property type="project" value="UniProtKB-SubCell"/>
</dbReference>
<dbReference type="GO" id="GO:0005737">
    <property type="term" value="C:cytoplasm"/>
    <property type="evidence" value="ECO:0007669"/>
    <property type="project" value="UniProtKB-SubCell"/>
</dbReference>
<dbReference type="STRING" id="8005.ENSEEEP00000014517"/>
<evidence type="ECO:0000256" key="1">
    <source>
        <dbReference type="ARBA" id="ARBA00004496"/>
    </source>
</evidence>
<dbReference type="GO" id="GO:0005085">
    <property type="term" value="F:guanyl-nucleotide exchange factor activity"/>
    <property type="evidence" value="ECO:0007669"/>
    <property type="project" value="InterPro"/>
</dbReference>
<reference evidence="14" key="2">
    <citation type="journal article" date="2017" name="Sci. Adv.">
        <title>A tail of two voltages: Proteomic comparison of the three electric organs of the electric eel.</title>
        <authorList>
            <person name="Traeger L.L."/>
            <person name="Sabat G."/>
            <person name="Barrett-Wilt G.A."/>
            <person name="Wells G.B."/>
            <person name="Sussman M.R."/>
        </authorList>
    </citation>
    <scope>NUCLEOTIDE SEQUENCE [LARGE SCALE GENOMIC DNA]</scope>
</reference>
<dbReference type="Gene3D" id="1.10.1000.11">
    <property type="entry name" value="Arf Nucleotide-binding Site Opener,domain 2"/>
    <property type="match status" value="1"/>
</dbReference>
<dbReference type="FunFam" id="2.30.29.30:FF:000096">
    <property type="entry name" value="IQ motif and SEC7 domain-containing protein 3"/>
    <property type="match status" value="1"/>
</dbReference>
<evidence type="ECO:0000256" key="7">
    <source>
        <dbReference type="ARBA" id="ARBA00034105"/>
    </source>
</evidence>
<evidence type="ECO:0000256" key="8">
    <source>
        <dbReference type="ARBA" id="ARBA00056967"/>
    </source>
</evidence>
<comment type="subcellular location">
    <subcellularLocation>
        <location evidence="1">Cytoplasm</location>
    </subcellularLocation>
    <subcellularLocation>
        <location evidence="7">Postsynaptic density</location>
    </subcellularLocation>
</comment>
<evidence type="ECO:0000256" key="3">
    <source>
        <dbReference type="ARBA" id="ARBA00022490"/>
    </source>
</evidence>
<keyword evidence="14" id="KW-1185">Reference proteome</keyword>
<evidence type="ECO:0000256" key="2">
    <source>
        <dbReference type="ARBA" id="ARBA00006248"/>
    </source>
</evidence>
<dbReference type="InterPro" id="IPR033742">
    <property type="entry name" value="IQSEC_PH"/>
</dbReference>
<protein>
    <recommendedName>
        <fullName evidence="10">IQ motif and SEC7 domain-containing protein 3</fullName>
    </recommendedName>
</protein>
<dbReference type="InterPro" id="IPR011993">
    <property type="entry name" value="PH-like_dom_sf"/>
</dbReference>
<dbReference type="PANTHER" id="PTHR10663:SF318">
    <property type="entry name" value="IQ MOTIF AND SEC7 DOMAIN-CONTAINING PROTEIN 3"/>
    <property type="match status" value="1"/>
</dbReference>
<dbReference type="Gene3D" id="2.30.29.30">
    <property type="entry name" value="Pleckstrin-homology domain (PH domain)/Phosphotyrosine-binding domain (PTB)"/>
    <property type="match status" value="1"/>
</dbReference>
<dbReference type="SUPFAM" id="SSF50729">
    <property type="entry name" value="PH domain-like"/>
    <property type="match status" value="1"/>
</dbReference>
<dbReference type="GeneTree" id="ENSGT00940000155908"/>
<dbReference type="PANTHER" id="PTHR10663">
    <property type="entry name" value="GUANYL-NUCLEOTIDE EXCHANGE FACTOR"/>
    <property type="match status" value="1"/>
</dbReference>
<gene>
    <name evidence="13" type="primary">iqsec3a</name>
</gene>
<name>A0A4W4ESK7_ELEEL</name>
<feature type="region of interest" description="Disordered" evidence="11">
    <location>
        <begin position="328"/>
        <end position="362"/>
    </location>
</feature>
<feature type="region of interest" description="Disordered" evidence="11">
    <location>
        <begin position="235"/>
        <end position="275"/>
    </location>
</feature>
<dbReference type="CDD" id="cd00171">
    <property type="entry name" value="Sec7"/>
    <property type="match status" value="1"/>
</dbReference>
<keyword evidence="6" id="KW-0175">Coiled coil</keyword>
<dbReference type="InterPro" id="IPR023394">
    <property type="entry name" value="Sec7_C_sf"/>
</dbReference>
<dbReference type="PROSITE" id="PS50096">
    <property type="entry name" value="IQ"/>
    <property type="match status" value="1"/>
</dbReference>
<evidence type="ECO:0000256" key="5">
    <source>
        <dbReference type="ARBA" id="ARBA00023018"/>
    </source>
</evidence>
<dbReference type="PROSITE" id="PS50190">
    <property type="entry name" value="SEC7"/>
    <property type="match status" value="1"/>
</dbReference>
<dbReference type="CDD" id="cd13318">
    <property type="entry name" value="PH_IQSEC"/>
    <property type="match status" value="1"/>
</dbReference>
<evidence type="ECO:0000256" key="10">
    <source>
        <dbReference type="ARBA" id="ARBA00067735"/>
    </source>
</evidence>
<dbReference type="SMART" id="SM00222">
    <property type="entry name" value="Sec7"/>
    <property type="match status" value="1"/>
</dbReference>
<feature type="compositionally biased region" description="Pro residues" evidence="11">
    <location>
        <begin position="240"/>
        <end position="254"/>
    </location>
</feature>
<reference evidence="13" key="3">
    <citation type="submission" date="2020-05" db="EMBL/GenBank/DDBJ databases">
        <title>Electrophorus electricus (electric eel) genome, fEleEle1, primary haplotype.</title>
        <authorList>
            <person name="Myers G."/>
            <person name="Meyer A."/>
            <person name="Fedrigo O."/>
            <person name="Formenti G."/>
            <person name="Rhie A."/>
            <person name="Tracey A."/>
            <person name="Sims Y."/>
            <person name="Jarvis E.D."/>
        </authorList>
    </citation>
    <scope>NUCLEOTIDE SEQUENCE [LARGE SCALE GENOMIC DNA]</scope>
</reference>
<proteinExistence type="inferred from homology"/>
<accession>A0A4W4ESK7</accession>
<evidence type="ECO:0000256" key="9">
    <source>
        <dbReference type="ARBA" id="ARBA00065492"/>
    </source>
</evidence>
<dbReference type="Proteomes" id="UP000314983">
    <property type="component" value="Chromosome 7"/>
</dbReference>
<evidence type="ECO:0000256" key="11">
    <source>
        <dbReference type="SAM" id="MobiDB-lite"/>
    </source>
</evidence>
<evidence type="ECO:0000256" key="6">
    <source>
        <dbReference type="ARBA" id="ARBA00023054"/>
    </source>
</evidence>
<evidence type="ECO:0000259" key="12">
    <source>
        <dbReference type="PROSITE" id="PS50190"/>
    </source>
</evidence>
<dbReference type="FunFam" id="1.10.220.20:FF:000001">
    <property type="entry name" value="IQ motif and SEC7 domain-containing protein 1"/>
    <property type="match status" value="1"/>
</dbReference>
<keyword evidence="3" id="KW-0963">Cytoplasm</keyword>
<reference evidence="14" key="1">
    <citation type="journal article" date="2014" name="Science">
        <title>Nonhuman genetics. Genomic basis for the convergent evolution of electric organs.</title>
        <authorList>
            <person name="Gallant J.R."/>
            <person name="Traeger L.L."/>
            <person name="Volkening J.D."/>
            <person name="Moffett H."/>
            <person name="Chen P.H."/>
            <person name="Novina C.D."/>
            <person name="Phillips G.N.Jr."/>
            <person name="Anand R."/>
            <person name="Wells G.B."/>
            <person name="Pinch M."/>
            <person name="Guth R."/>
            <person name="Unguez G.A."/>
            <person name="Albert J.S."/>
            <person name="Zakon H.H."/>
            <person name="Samanta M.P."/>
            <person name="Sussman M.R."/>
        </authorList>
    </citation>
    <scope>NUCLEOTIDE SEQUENCE [LARGE SCALE GENOMIC DNA]</scope>
</reference>
<dbReference type="AlphaFoldDB" id="A0A4W4ESK7"/>
<organism evidence="13 14">
    <name type="scientific">Electrophorus electricus</name>
    <name type="common">Electric eel</name>
    <name type="synonym">Gymnotus electricus</name>
    <dbReference type="NCBI Taxonomy" id="8005"/>
    <lineage>
        <taxon>Eukaryota</taxon>
        <taxon>Metazoa</taxon>
        <taxon>Chordata</taxon>
        <taxon>Craniata</taxon>
        <taxon>Vertebrata</taxon>
        <taxon>Euteleostomi</taxon>
        <taxon>Actinopterygii</taxon>
        <taxon>Neopterygii</taxon>
        <taxon>Teleostei</taxon>
        <taxon>Ostariophysi</taxon>
        <taxon>Gymnotiformes</taxon>
        <taxon>Gymnotoidei</taxon>
        <taxon>Gymnotidae</taxon>
        <taxon>Electrophorus</taxon>
    </lineage>
</organism>
<evidence type="ECO:0000313" key="13">
    <source>
        <dbReference type="Ensembl" id="ENSEEEP00000014517.2"/>
    </source>
</evidence>
<dbReference type="Pfam" id="PF16453">
    <property type="entry name" value="IQ_SEC7_PH"/>
    <property type="match status" value="1"/>
</dbReference>
<dbReference type="InterPro" id="IPR000904">
    <property type="entry name" value="Sec7_dom"/>
</dbReference>